<organism evidence="16 17">
    <name type="scientific">Stenotrophomonas mori</name>
    <dbReference type="NCBI Taxonomy" id="2871096"/>
    <lineage>
        <taxon>Bacteria</taxon>
        <taxon>Pseudomonadati</taxon>
        <taxon>Pseudomonadota</taxon>
        <taxon>Gammaproteobacteria</taxon>
        <taxon>Lysobacterales</taxon>
        <taxon>Lysobacteraceae</taxon>
        <taxon>Stenotrophomonas</taxon>
    </lineage>
</organism>
<evidence type="ECO:0000313" key="16">
    <source>
        <dbReference type="EMBL" id="MCL7715217.1"/>
    </source>
</evidence>
<feature type="short sequence motif" description="TonB box" evidence="10">
    <location>
        <begin position="38"/>
        <end position="44"/>
    </location>
</feature>
<evidence type="ECO:0000256" key="2">
    <source>
        <dbReference type="ARBA" id="ARBA00022448"/>
    </source>
</evidence>
<evidence type="ECO:0000256" key="11">
    <source>
        <dbReference type="RuleBase" id="RU003357"/>
    </source>
</evidence>
<dbReference type="PANTHER" id="PTHR47234:SF1">
    <property type="entry name" value="TONB-DEPENDENT RECEPTOR"/>
    <property type="match status" value="1"/>
</dbReference>
<proteinExistence type="inferred from homology"/>
<dbReference type="InterPro" id="IPR010916">
    <property type="entry name" value="TonB_box_CS"/>
</dbReference>
<keyword evidence="6 10" id="KW-0798">TonB box</keyword>
<dbReference type="Pfam" id="PF00593">
    <property type="entry name" value="TonB_dep_Rec_b-barrel"/>
    <property type="match status" value="1"/>
</dbReference>
<dbReference type="Pfam" id="PF07715">
    <property type="entry name" value="Plug"/>
    <property type="match status" value="1"/>
</dbReference>
<evidence type="ECO:0000259" key="14">
    <source>
        <dbReference type="Pfam" id="PF00593"/>
    </source>
</evidence>
<keyword evidence="2 9" id="KW-0813">Transport</keyword>
<evidence type="ECO:0000256" key="13">
    <source>
        <dbReference type="SAM" id="SignalP"/>
    </source>
</evidence>
<reference evidence="16 17" key="1">
    <citation type="submission" date="2021-08" db="EMBL/GenBank/DDBJ databases">
        <title>Novel members of of the genus Stenotrophomonas from differernt environment.</title>
        <authorList>
            <person name="Deng Y."/>
        </authorList>
    </citation>
    <scope>NUCLEOTIDE SEQUENCE [LARGE SCALE GENOMIC DNA]</scope>
    <source>
        <strain evidence="16 17">CPCC 101365</strain>
    </source>
</reference>
<dbReference type="Gene3D" id="2.40.170.20">
    <property type="entry name" value="TonB-dependent receptor, beta-barrel domain"/>
    <property type="match status" value="1"/>
</dbReference>
<dbReference type="PROSITE" id="PS52016">
    <property type="entry name" value="TONB_DEPENDENT_REC_3"/>
    <property type="match status" value="1"/>
</dbReference>
<comment type="similarity">
    <text evidence="9 11">Belongs to the TonB-dependent receptor family.</text>
</comment>
<dbReference type="InterPro" id="IPR036942">
    <property type="entry name" value="Beta-barrel_TonB_sf"/>
</dbReference>
<evidence type="ECO:0000256" key="7">
    <source>
        <dbReference type="ARBA" id="ARBA00023136"/>
    </source>
</evidence>
<accession>A0ABT0SIQ5</accession>
<keyword evidence="4 9" id="KW-0812">Transmembrane</keyword>
<feature type="compositionally biased region" description="Low complexity" evidence="12">
    <location>
        <begin position="82"/>
        <end position="94"/>
    </location>
</feature>
<dbReference type="Gene3D" id="2.170.130.10">
    <property type="entry name" value="TonB-dependent receptor, plug domain"/>
    <property type="match status" value="1"/>
</dbReference>
<evidence type="ECO:0000256" key="9">
    <source>
        <dbReference type="PROSITE-ProRule" id="PRU01360"/>
    </source>
</evidence>
<evidence type="ECO:0000259" key="15">
    <source>
        <dbReference type="Pfam" id="PF07715"/>
    </source>
</evidence>
<dbReference type="SUPFAM" id="SSF56935">
    <property type="entry name" value="Porins"/>
    <property type="match status" value="1"/>
</dbReference>
<keyword evidence="5 13" id="KW-0732">Signal</keyword>
<comment type="subcellular location">
    <subcellularLocation>
        <location evidence="1 9">Cell outer membrane</location>
        <topology evidence="1 9">Multi-pass membrane protein</topology>
    </subcellularLocation>
</comment>
<feature type="chain" id="PRO_5047214585" evidence="13">
    <location>
        <begin position="26"/>
        <end position="930"/>
    </location>
</feature>
<evidence type="ECO:0000256" key="10">
    <source>
        <dbReference type="PROSITE-ProRule" id="PRU10143"/>
    </source>
</evidence>
<dbReference type="CDD" id="cd01347">
    <property type="entry name" value="ligand_gated_channel"/>
    <property type="match status" value="1"/>
</dbReference>
<keyword evidence="3 9" id="KW-1134">Transmembrane beta strand</keyword>
<feature type="domain" description="TonB-dependent receptor plug" evidence="15">
    <location>
        <begin position="51"/>
        <end position="170"/>
    </location>
</feature>
<keyword evidence="8 9" id="KW-0998">Cell outer membrane</keyword>
<evidence type="ECO:0000313" key="17">
    <source>
        <dbReference type="Proteomes" id="UP001431235"/>
    </source>
</evidence>
<protein>
    <submittedName>
        <fullName evidence="16">TonB-dependent receptor</fullName>
    </submittedName>
</protein>
<gene>
    <name evidence="16" type="ORF">K5L01_11235</name>
</gene>
<evidence type="ECO:0000256" key="6">
    <source>
        <dbReference type="ARBA" id="ARBA00023077"/>
    </source>
</evidence>
<evidence type="ECO:0000256" key="8">
    <source>
        <dbReference type="ARBA" id="ARBA00023237"/>
    </source>
</evidence>
<comment type="caution">
    <text evidence="16">The sequence shown here is derived from an EMBL/GenBank/DDBJ whole genome shotgun (WGS) entry which is preliminary data.</text>
</comment>
<keyword evidence="17" id="KW-1185">Reference proteome</keyword>
<evidence type="ECO:0000256" key="1">
    <source>
        <dbReference type="ARBA" id="ARBA00004571"/>
    </source>
</evidence>
<feature type="signal peptide" evidence="13">
    <location>
        <begin position="1"/>
        <end position="25"/>
    </location>
</feature>
<keyword evidence="16" id="KW-0675">Receptor</keyword>
<dbReference type="EMBL" id="JAIKTS010000003">
    <property type="protein sequence ID" value="MCL7715217.1"/>
    <property type="molecule type" value="Genomic_DNA"/>
</dbReference>
<evidence type="ECO:0000256" key="4">
    <source>
        <dbReference type="ARBA" id="ARBA00022692"/>
    </source>
</evidence>
<sequence length="930" mass="101775">MRKNAMVASIQLALLGMALPASAMAQSGGDDATRQLDTVQVTGSRIPRAQLEGPAPVTVVNAEQIKAAGFTSVPDVLRSLSQNNGYTQGQQNTTSAQSTPGAQAVDLRGLGPNHTLVLINGRRVADFPLPLEGKSNFTDIGNIPLGMIDRIEVLTGSASAVYGSDAMAGVINFILKKSADGTTLDYRYGDTSRGGGESHDLTLTTGFEDGDFSGIIGVELMNKRPVWGTRRKVQDSTLDGPTPRSRLPTLVARRYDVDADVALDPGDQCAGMAGLNQGSTHLAEDLYGEPYCGSERVTAQRTINNERKGATAYGSFEYRFGENLSWFADVQLGRQEVKLMTGNGSSSAVSDNMGWEFHDPASTDNNDKVFYNARTGGYEIWQRQFSPEEVGNLANRMNTTTQKTLAVTTGLKGLFGDSWNWEAAYNHSQYKADVKMPRIKADAANRLFLGDRLGYDADGYAVYDADPARLFKPLTPSEFASIAAMSHFRPEAKNDNVSFTTDTPALFSLPAGDVGFAGVVEYGHQNYAIRPDPLALTADAYYGPQYGDGRGSRNRWSAAGELRVPLLSSLQASLAGRYDRYSFGDRAPGKFTYSAGLEWRPLDTLLVRGSYGTGFRAPDMHYLFAGDDYYRKVSTDYYQCRRDQPGFGNGTCWDNGGWDANTLDVYAGNRNLDVETSKSFTAGLVWSPVANLDLAVDYYKIKVMNQVLSQDREILRITEANCRLGVTDTGAAVDANSPTCVDALARVKRDANGDLTSIHFAPINIAREETSGVDVTAGYRLETAAAGNFRFSGSYTWAHRHTRQQYPGDPTEDMLAVTFSDTTLPRVKSNLGVTWDREAWGASLFGDYLGRVANYSNDAWTRATWRFNAGARYDINDHLRLSLSINNLFDKMPPRDATWGAYPYYNTSWFDAIGRSYFVQVTWKLGGTPL</sequence>
<dbReference type="Proteomes" id="UP001431235">
    <property type="component" value="Unassembled WGS sequence"/>
</dbReference>
<dbReference type="InterPro" id="IPR012910">
    <property type="entry name" value="Plug_dom"/>
</dbReference>
<evidence type="ECO:0000256" key="12">
    <source>
        <dbReference type="SAM" id="MobiDB-lite"/>
    </source>
</evidence>
<feature type="region of interest" description="Disordered" evidence="12">
    <location>
        <begin position="81"/>
        <end position="106"/>
    </location>
</feature>
<feature type="domain" description="TonB-dependent receptor-like beta-barrel" evidence="14">
    <location>
        <begin position="372"/>
        <end position="888"/>
    </location>
</feature>
<keyword evidence="7 9" id="KW-0472">Membrane</keyword>
<dbReference type="PANTHER" id="PTHR47234">
    <property type="match status" value="1"/>
</dbReference>
<name>A0ABT0SIQ5_9GAMM</name>
<evidence type="ECO:0000256" key="3">
    <source>
        <dbReference type="ARBA" id="ARBA00022452"/>
    </source>
</evidence>
<dbReference type="InterPro" id="IPR000531">
    <property type="entry name" value="Beta-barrel_TonB"/>
</dbReference>
<dbReference type="InterPro" id="IPR039426">
    <property type="entry name" value="TonB-dep_rcpt-like"/>
</dbReference>
<dbReference type="PROSITE" id="PS00430">
    <property type="entry name" value="TONB_DEPENDENT_REC_1"/>
    <property type="match status" value="1"/>
</dbReference>
<evidence type="ECO:0000256" key="5">
    <source>
        <dbReference type="ARBA" id="ARBA00022729"/>
    </source>
</evidence>
<dbReference type="InterPro" id="IPR037066">
    <property type="entry name" value="Plug_dom_sf"/>
</dbReference>